<dbReference type="EMBL" id="FNJR01000006">
    <property type="protein sequence ID" value="SDP61535.1"/>
    <property type="molecule type" value="Genomic_DNA"/>
</dbReference>
<keyword evidence="3" id="KW-1185">Reference proteome</keyword>
<protein>
    <submittedName>
        <fullName evidence="2">Uncharacterized protein</fullName>
    </submittedName>
</protein>
<reference evidence="3" key="1">
    <citation type="submission" date="2016-10" db="EMBL/GenBank/DDBJ databases">
        <authorList>
            <person name="Varghese N."/>
            <person name="Submissions S."/>
        </authorList>
    </citation>
    <scope>NUCLEOTIDE SEQUENCE [LARGE SCALE GENOMIC DNA]</scope>
    <source>
        <strain evidence="3">DSM 46732</strain>
    </source>
</reference>
<dbReference type="STRING" id="405564.SAMN04487905_10669"/>
<feature type="compositionally biased region" description="Basic and acidic residues" evidence="1">
    <location>
        <begin position="26"/>
        <end position="37"/>
    </location>
</feature>
<proteinExistence type="predicted"/>
<evidence type="ECO:0000256" key="1">
    <source>
        <dbReference type="SAM" id="MobiDB-lite"/>
    </source>
</evidence>
<evidence type="ECO:0000313" key="3">
    <source>
        <dbReference type="Proteomes" id="UP000199497"/>
    </source>
</evidence>
<dbReference type="Proteomes" id="UP000199497">
    <property type="component" value="Unassembled WGS sequence"/>
</dbReference>
<feature type="region of interest" description="Disordered" evidence="1">
    <location>
        <begin position="1"/>
        <end position="54"/>
    </location>
</feature>
<evidence type="ECO:0000313" key="2">
    <source>
        <dbReference type="EMBL" id="SDP61535.1"/>
    </source>
</evidence>
<dbReference type="AlphaFoldDB" id="A0A1H0U6C5"/>
<gene>
    <name evidence="2" type="ORF">SAMN04487905_10669</name>
</gene>
<organism evidence="2 3">
    <name type="scientific">Actinopolyspora xinjiangensis</name>
    <dbReference type="NCBI Taxonomy" id="405564"/>
    <lineage>
        <taxon>Bacteria</taxon>
        <taxon>Bacillati</taxon>
        <taxon>Actinomycetota</taxon>
        <taxon>Actinomycetes</taxon>
        <taxon>Actinopolysporales</taxon>
        <taxon>Actinopolysporaceae</taxon>
        <taxon>Actinopolyspora</taxon>
    </lineage>
</organism>
<sequence>MRTTEPPGYTVRGHGTEPDPTNGTSEPDRSGGPEHRQRTMLRSCLAATDNVARS</sequence>
<accession>A0A1H0U6C5</accession>
<name>A0A1H0U6C5_9ACTN</name>